<comment type="similarity">
    <text evidence="2 12 13">Belongs to the RecF family.</text>
</comment>
<name>A0AAU7VLJ3_9FIRM</name>
<dbReference type="NCBIfam" id="TIGR00611">
    <property type="entry name" value="recf"/>
    <property type="match status" value="1"/>
</dbReference>
<comment type="subcellular location">
    <subcellularLocation>
        <location evidence="1 12 13">Cytoplasm</location>
    </subcellularLocation>
</comment>
<keyword evidence="10 12" id="KW-0234">DNA repair</keyword>
<evidence type="ECO:0000256" key="2">
    <source>
        <dbReference type="ARBA" id="ARBA00008016"/>
    </source>
</evidence>
<dbReference type="InterPro" id="IPR027417">
    <property type="entry name" value="P-loop_NTPase"/>
</dbReference>
<dbReference type="AlphaFoldDB" id="A0AAU7VLJ3"/>
<dbReference type="GO" id="GO:0005524">
    <property type="term" value="F:ATP binding"/>
    <property type="evidence" value="ECO:0007669"/>
    <property type="project" value="UniProtKB-UniRule"/>
</dbReference>
<evidence type="ECO:0000256" key="4">
    <source>
        <dbReference type="ARBA" id="ARBA00022490"/>
    </source>
</evidence>
<dbReference type="GO" id="GO:0000731">
    <property type="term" value="P:DNA synthesis involved in DNA repair"/>
    <property type="evidence" value="ECO:0007669"/>
    <property type="project" value="TreeGrafter"/>
</dbReference>
<dbReference type="SUPFAM" id="SSF52540">
    <property type="entry name" value="P-loop containing nucleoside triphosphate hydrolases"/>
    <property type="match status" value="1"/>
</dbReference>
<dbReference type="GO" id="GO:0006302">
    <property type="term" value="P:double-strand break repair"/>
    <property type="evidence" value="ECO:0007669"/>
    <property type="project" value="TreeGrafter"/>
</dbReference>
<dbReference type="InterPro" id="IPR001238">
    <property type="entry name" value="DNA-binding_RecF"/>
</dbReference>
<keyword evidence="11 12" id="KW-0742">SOS response</keyword>
<dbReference type="PROSITE" id="PS00618">
    <property type="entry name" value="RECF_2"/>
    <property type="match status" value="1"/>
</dbReference>
<dbReference type="InterPro" id="IPR018078">
    <property type="entry name" value="DNA-binding_RecF_CS"/>
</dbReference>
<evidence type="ECO:0000256" key="10">
    <source>
        <dbReference type="ARBA" id="ARBA00023204"/>
    </source>
</evidence>
<dbReference type="EMBL" id="CP158367">
    <property type="protein sequence ID" value="XBX74932.1"/>
    <property type="molecule type" value="Genomic_DNA"/>
</dbReference>
<gene>
    <name evidence="12 15" type="primary">recF</name>
    <name evidence="15" type="ORF">PRVXT_000004</name>
</gene>
<feature type="domain" description="RecF/RecN/SMC N-terminal" evidence="14">
    <location>
        <begin position="2"/>
        <end position="346"/>
    </location>
</feature>
<evidence type="ECO:0000256" key="8">
    <source>
        <dbReference type="ARBA" id="ARBA00022840"/>
    </source>
</evidence>
<organism evidence="15">
    <name type="scientific">Proteinivorax tanatarense</name>
    <dbReference type="NCBI Taxonomy" id="1260629"/>
    <lineage>
        <taxon>Bacteria</taxon>
        <taxon>Bacillati</taxon>
        <taxon>Bacillota</taxon>
        <taxon>Clostridia</taxon>
        <taxon>Eubacteriales</taxon>
        <taxon>Proteinivoracaceae</taxon>
        <taxon>Proteinivorax</taxon>
    </lineage>
</organism>
<keyword evidence="5 12" id="KW-0235">DNA replication</keyword>
<reference evidence="15" key="1">
    <citation type="journal article" date="2013" name="Extremophiles">
        <title>Proteinivorax tanatarense gen. nov., sp. nov., an anaerobic, haloalkaliphilic, proteolytic bacterium isolated from a decaying algal bloom, and proposal of Proteinivoraceae fam. nov.</title>
        <authorList>
            <person name="Kevbrin V."/>
            <person name="Boltyanskaya Y."/>
            <person name="Zhilina T."/>
            <person name="Kolganova T."/>
            <person name="Lavrentjeva E."/>
            <person name="Kuznetsov B."/>
        </authorList>
    </citation>
    <scope>NUCLEOTIDE SEQUENCE</scope>
    <source>
        <strain evidence="15">Z-910T</strain>
    </source>
</reference>
<evidence type="ECO:0000256" key="7">
    <source>
        <dbReference type="ARBA" id="ARBA00022763"/>
    </source>
</evidence>
<evidence type="ECO:0000256" key="5">
    <source>
        <dbReference type="ARBA" id="ARBA00022705"/>
    </source>
</evidence>
<dbReference type="PROSITE" id="PS00617">
    <property type="entry name" value="RECF_1"/>
    <property type="match status" value="1"/>
</dbReference>
<proteinExistence type="inferred from homology"/>
<sequence>MYINNLRLENFRNFKNRTVLNLEDNINVFVGDNAQGKTNLLEAIHFLALGKSITNQKKEELIHWDKDYFYLNCSYYDQKNNNIEVGYNRDNRKMIKINNIEQKKYSSLLGSINVVIFSPEDLMLIKGSPSVRRNFLDQEISQLSPYYNNLLLNYRKVLFNRNKLLKDNNQKLLDTIDIFDKQLAMLSEEILIKRLEILNKLKILAKLTHRKLTDNTENLEIKYHSFVEDLEQKIPDLKDYIYKILQKYRQKDIYTRQTNVGLHRDDIGFYVNGKDTKKYCSQGQQRTTVLALKLAEVEMFMSQRGTYPILLLDDVFSELDYKRRNFLLKAIKGRVQTFVTTTEKEQELLKSFKVFSIKNGKIY</sequence>
<evidence type="ECO:0000256" key="12">
    <source>
        <dbReference type="HAMAP-Rule" id="MF_00365"/>
    </source>
</evidence>
<evidence type="ECO:0000259" key="14">
    <source>
        <dbReference type="Pfam" id="PF02463"/>
    </source>
</evidence>
<dbReference type="Pfam" id="PF02463">
    <property type="entry name" value="SMC_N"/>
    <property type="match status" value="1"/>
</dbReference>
<dbReference type="GO" id="GO:0006260">
    <property type="term" value="P:DNA replication"/>
    <property type="evidence" value="ECO:0007669"/>
    <property type="project" value="UniProtKB-UniRule"/>
</dbReference>
<dbReference type="HAMAP" id="MF_00365">
    <property type="entry name" value="RecF"/>
    <property type="match status" value="1"/>
</dbReference>
<keyword evidence="7 12" id="KW-0227">DNA damage</keyword>
<keyword evidence="8 12" id="KW-0067">ATP-binding</keyword>
<dbReference type="InterPro" id="IPR003395">
    <property type="entry name" value="RecF/RecN/SMC_N"/>
</dbReference>
<dbReference type="GO" id="GO:0009432">
    <property type="term" value="P:SOS response"/>
    <property type="evidence" value="ECO:0007669"/>
    <property type="project" value="UniProtKB-UniRule"/>
</dbReference>
<dbReference type="Gene3D" id="3.40.50.300">
    <property type="entry name" value="P-loop containing nucleotide triphosphate hydrolases"/>
    <property type="match status" value="1"/>
</dbReference>
<evidence type="ECO:0000256" key="3">
    <source>
        <dbReference type="ARBA" id="ARBA00020170"/>
    </source>
</evidence>
<protein>
    <recommendedName>
        <fullName evidence="3 12">DNA replication and repair protein RecF</fullName>
    </recommendedName>
</protein>
<dbReference type="PANTHER" id="PTHR32182">
    <property type="entry name" value="DNA REPLICATION AND REPAIR PROTEIN RECF"/>
    <property type="match status" value="1"/>
</dbReference>
<comment type="function">
    <text evidence="12 13">The RecF protein is involved in DNA metabolism; it is required for DNA replication and normal SOS inducibility. RecF binds preferentially to single-stranded, linear DNA. It also seems to bind ATP.</text>
</comment>
<evidence type="ECO:0000256" key="13">
    <source>
        <dbReference type="RuleBase" id="RU000578"/>
    </source>
</evidence>
<dbReference type="Gene3D" id="1.20.1050.90">
    <property type="entry name" value="RecF/RecN/SMC, N-terminal domain"/>
    <property type="match status" value="1"/>
</dbReference>
<feature type="binding site" evidence="12">
    <location>
        <begin position="31"/>
        <end position="38"/>
    </location>
    <ligand>
        <name>ATP</name>
        <dbReference type="ChEBI" id="CHEBI:30616"/>
    </ligand>
</feature>
<evidence type="ECO:0000256" key="6">
    <source>
        <dbReference type="ARBA" id="ARBA00022741"/>
    </source>
</evidence>
<evidence type="ECO:0000256" key="1">
    <source>
        <dbReference type="ARBA" id="ARBA00004496"/>
    </source>
</evidence>
<dbReference type="RefSeq" id="WP_350343681.1">
    <property type="nucleotide sequence ID" value="NZ_CP158367.1"/>
</dbReference>
<dbReference type="GO" id="GO:0005737">
    <property type="term" value="C:cytoplasm"/>
    <property type="evidence" value="ECO:0007669"/>
    <property type="project" value="UniProtKB-SubCell"/>
</dbReference>
<reference evidence="15" key="2">
    <citation type="submission" date="2024-06" db="EMBL/GenBank/DDBJ databases">
        <authorList>
            <person name="Petrova K.O."/>
            <person name="Toshchakov S.V."/>
            <person name="Boltjanskaja Y.V."/>
            <person name="Kevbrin V."/>
        </authorList>
    </citation>
    <scope>NUCLEOTIDE SEQUENCE</scope>
    <source>
        <strain evidence="15">Z-910T</strain>
    </source>
</reference>
<evidence type="ECO:0000256" key="11">
    <source>
        <dbReference type="ARBA" id="ARBA00023236"/>
    </source>
</evidence>
<dbReference type="InterPro" id="IPR042174">
    <property type="entry name" value="RecF_2"/>
</dbReference>
<evidence type="ECO:0000256" key="9">
    <source>
        <dbReference type="ARBA" id="ARBA00023125"/>
    </source>
</evidence>
<keyword evidence="4 12" id="KW-0963">Cytoplasm</keyword>
<keyword evidence="9 12" id="KW-0238">DNA-binding</keyword>
<dbReference type="GO" id="GO:0003697">
    <property type="term" value="F:single-stranded DNA binding"/>
    <property type="evidence" value="ECO:0007669"/>
    <property type="project" value="UniProtKB-UniRule"/>
</dbReference>
<accession>A0AAU7VLJ3</accession>
<dbReference type="PANTHER" id="PTHR32182:SF0">
    <property type="entry name" value="DNA REPLICATION AND REPAIR PROTEIN RECF"/>
    <property type="match status" value="1"/>
</dbReference>
<evidence type="ECO:0000313" key="15">
    <source>
        <dbReference type="EMBL" id="XBX74932.1"/>
    </source>
</evidence>
<keyword evidence="6 12" id="KW-0547">Nucleotide-binding</keyword>